<dbReference type="RefSeq" id="WP_377936405.1">
    <property type="nucleotide sequence ID" value="NZ_JBHUMF010000031.1"/>
</dbReference>
<evidence type="ECO:0000313" key="3">
    <source>
        <dbReference type="Proteomes" id="UP001597506"/>
    </source>
</evidence>
<evidence type="ECO:0000313" key="2">
    <source>
        <dbReference type="EMBL" id="MFD2681854.1"/>
    </source>
</evidence>
<sequence length="79" mass="9039">MRKDNGINLGLPRPTASIEVVNDEFLQEFAKDSENRRIACIDQSVSFASLLHSNGRGIVITFIVFFVIFMKLSHYFFIL</sequence>
<dbReference type="Proteomes" id="UP001597506">
    <property type="component" value="Unassembled WGS sequence"/>
</dbReference>
<proteinExistence type="predicted"/>
<feature type="transmembrane region" description="Helical" evidence="1">
    <location>
        <begin position="58"/>
        <end position="78"/>
    </location>
</feature>
<dbReference type="EMBL" id="JBHUMF010000031">
    <property type="protein sequence ID" value="MFD2681854.1"/>
    <property type="molecule type" value="Genomic_DNA"/>
</dbReference>
<protein>
    <submittedName>
        <fullName evidence="2">Uncharacterized protein</fullName>
    </submittedName>
</protein>
<keyword evidence="3" id="KW-1185">Reference proteome</keyword>
<gene>
    <name evidence="2" type="ORF">ACFSUL_14020</name>
</gene>
<organism evidence="2 3">
    <name type="scientific">Bacillus seohaeanensis</name>
    <dbReference type="NCBI Taxonomy" id="284580"/>
    <lineage>
        <taxon>Bacteria</taxon>
        <taxon>Bacillati</taxon>
        <taxon>Bacillota</taxon>
        <taxon>Bacilli</taxon>
        <taxon>Bacillales</taxon>
        <taxon>Bacillaceae</taxon>
        <taxon>Bacillus</taxon>
    </lineage>
</organism>
<evidence type="ECO:0000256" key="1">
    <source>
        <dbReference type="SAM" id="Phobius"/>
    </source>
</evidence>
<keyword evidence="1" id="KW-0812">Transmembrane</keyword>
<reference evidence="3" key="1">
    <citation type="journal article" date="2019" name="Int. J. Syst. Evol. Microbiol.">
        <title>The Global Catalogue of Microorganisms (GCM) 10K type strain sequencing project: providing services to taxonomists for standard genome sequencing and annotation.</title>
        <authorList>
            <consortium name="The Broad Institute Genomics Platform"/>
            <consortium name="The Broad Institute Genome Sequencing Center for Infectious Disease"/>
            <person name="Wu L."/>
            <person name="Ma J."/>
        </authorList>
    </citation>
    <scope>NUCLEOTIDE SEQUENCE [LARGE SCALE GENOMIC DNA]</scope>
    <source>
        <strain evidence="3">KCTC 3913</strain>
    </source>
</reference>
<accession>A0ABW5RTR9</accession>
<comment type="caution">
    <text evidence="2">The sequence shown here is derived from an EMBL/GenBank/DDBJ whole genome shotgun (WGS) entry which is preliminary data.</text>
</comment>
<name>A0ABW5RTR9_9BACI</name>
<keyword evidence="1" id="KW-1133">Transmembrane helix</keyword>
<keyword evidence="1" id="KW-0472">Membrane</keyword>